<dbReference type="OrthoDB" id="2081253at2"/>
<reference evidence="1 2" key="1">
    <citation type="journal article" date="2011" name="J. Bacteriol.">
        <title>Genome sequence of Methyloversatilis universalis FAM5T, a methylotrophic representative of the order Rhodocyclales.</title>
        <authorList>
            <person name="Kittichotirat W."/>
            <person name="Good N.M."/>
            <person name="Hall R."/>
            <person name="Bringel F."/>
            <person name="Lajus A."/>
            <person name="Medigue C."/>
            <person name="Smalley N.E."/>
            <person name="Beck D."/>
            <person name="Bumgarner R."/>
            <person name="Vuilleumier S."/>
            <person name="Kalyuzhnaya M.G."/>
        </authorList>
    </citation>
    <scope>NUCLEOTIDE SEQUENCE [LARGE SCALE GENOMIC DNA]</scope>
    <source>
        <strain evidence="2">ATCC BAA-1314 / JCM 13912 / FAM5</strain>
    </source>
</reference>
<proteinExistence type="predicted"/>
<organism evidence="1 2">
    <name type="scientific">Methyloversatilis universalis (strain ATCC BAA-1314 / DSM 25237 / JCM 13912 / CCUG 52030 / FAM5)</name>
    <dbReference type="NCBI Taxonomy" id="1000565"/>
    <lineage>
        <taxon>Bacteria</taxon>
        <taxon>Pseudomonadati</taxon>
        <taxon>Pseudomonadota</taxon>
        <taxon>Betaproteobacteria</taxon>
        <taxon>Nitrosomonadales</taxon>
        <taxon>Sterolibacteriaceae</taxon>
        <taxon>Methyloversatilis</taxon>
    </lineage>
</organism>
<comment type="caution">
    <text evidence="1">The sequence shown here is derived from an EMBL/GenBank/DDBJ whole genome shotgun (WGS) entry which is preliminary data.</text>
</comment>
<sequence length="173" mass="18656">MFEVEIQAADALAALRNVVDNTRRPRELMREIAGTLESETEANFAAQGRPAWLGLHPATRAKRGAGAQILQASGRLAASVLGDYGDDFARIGSNVAYAAIHQLGGETAPHVIRPRYKKALAFNGRVVKKVNHPGSKIPARPFLPADKNGRLQPEAARAIDSDVQAWLRTITDG</sequence>
<dbReference type="InterPro" id="IPR006522">
    <property type="entry name" value="Phage_virion_morphogenesis"/>
</dbReference>
<dbReference type="RefSeq" id="WP_008060824.1">
    <property type="nucleotide sequence ID" value="NZ_AFHG01000044.1"/>
</dbReference>
<accession>F5RBW6</accession>
<gene>
    <name evidence="1" type="ORF">METUNv1_01761</name>
</gene>
<evidence type="ECO:0000313" key="2">
    <source>
        <dbReference type="Proteomes" id="UP000005019"/>
    </source>
</evidence>
<evidence type="ECO:0000313" key="1">
    <source>
        <dbReference type="EMBL" id="EGK71983.1"/>
    </source>
</evidence>
<dbReference type="AlphaFoldDB" id="F5RBW6"/>
<dbReference type="Proteomes" id="UP000005019">
    <property type="component" value="Unassembled WGS sequence"/>
</dbReference>
<name>F5RBW6_METUF</name>
<keyword evidence="2" id="KW-1185">Reference proteome</keyword>
<dbReference type="eggNOG" id="COG5005">
    <property type="taxonomic scope" value="Bacteria"/>
</dbReference>
<evidence type="ECO:0008006" key="3">
    <source>
        <dbReference type="Google" id="ProtNLM"/>
    </source>
</evidence>
<dbReference type="STRING" id="1000565.METUNv1_01761"/>
<dbReference type="NCBIfam" id="TIGR01635">
    <property type="entry name" value="tail_comp_S"/>
    <property type="match status" value="1"/>
</dbReference>
<protein>
    <recommendedName>
        <fullName evidence="3">Phage virion morphogenesis protein</fullName>
    </recommendedName>
</protein>
<dbReference type="EMBL" id="AFHG01000044">
    <property type="protein sequence ID" value="EGK71983.1"/>
    <property type="molecule type" value="Genomic_DNA"/>
</dbReference>
<dbReference type="Pfam" id="PF05069">
    <property type="entry name" value="Phage_tail_S"/>
    <property type="match status" value="1"/>
</dbReference>